<name>A0A3B0TWZ6_9ZZZZ</name>
<reference evidence="1" key="1">
    <citation type="submission" date="2018-06" db="EMBL/GenBank/DDBJ databases">
        <authorList>
            <person name="Zhirakovskaya E."/>
        </authorList>
    </citation>
    <scope>NUCLEOTIDE SEQUENCE</scope>
</reference>
<dbReference type="EMBL" id="UOEN01000028">
    <property type="protein sequence ID" value="VAW11586.1"/>
    <property type="molecule type" value="Genomic_DNA"/>
</dbReference>
<organism evidence="1">
    <name type="scientific">hydrothermal vent metagenome</name>
    <dbReference type="NCBI Taxonomy" id="652676"/>
    <lineage>
        <taxon>unclassified sequences</taxon>
        <taxon>metagenomes</taxon>
        <taxon>ecological metagenomes</taxon>
    </lineage>
</organism>
<feature type="non-terminal residue" evidence="1">
    <location>
        <position position="1"/>
    </location>
</feature>
<dbReference type="AlphaFoldDB" id="A0A3B0TWZ6"/>
<evidence type="ECO:0000313" key="1">
    <source>
        <dbReference type="EMBL" id="VAW11586.1"/>
    </source>
</evidence>
<sequence>KGSLKQATPGDFQIARDWAFNKIYHLIGKLQNKGDNSIILKEINELSEKFGIKTPYSKSVIK</sequence>
<protein>
    <submittedName>
        <fullName evidence="1">Uncharacterized protein</fullName>
    </submittedName>
</protein>
<proteinExistence type="predicted"/>
<gene>
    <name evidence="1" type="ORF">MNBD_BACTEROID05-149</name>
</gene>
<accession>A0A3B0TWZ6</accession>